<feature type="repeat" description="TPR" evidence="3">
    <location>
        <begin position="410"/>
        <end position="443"/>
    </location>
</feature>
<proteinExistence type="predicted"/>
<dbReference type="PANTHER" id="PTHR12558">
    <property type="entry name" value="CELL DIVISION CYCLE 16,23,27"/>
    <property type="match status" value="1"/>
</dbReference>
<name>A0A8J3H7V5_9RHOB</name>
<reference evidence="5" key="1">
    <citation type="journal article" date="2014" name="Int. J. Syst. Evol. Microbiol.">
        <title>Complete genome sequence of Corynebacterium casei LMG S-19264T (=DSM 44701T), isolated from a smear-ripened cheese.</title>
        <authorList>
            <consortium name="US DOE Joint Genome Institute (JGI-PGF)"/>
            <person name="Walter F."/>
            <person name="Albersmeier A."/>
            <person name="Kalinowski J."/>
            <person name="Ruckert C."/>
        </authorList>
    </citation>
    <scope>NUCLEOTIDE SEQUENCE</scope>
    <source>
        <strain evidence="5">CGMCC 1.7081</strain>
    </source>
</reference>
<dbReference type="AlphaFoldDB" id="A0A8J3H7V5"/>
<gene>
    <name evidence="5" type="ORF">GCM10010961_18330</name>
</gene>
<feature type="repeat" description="TPR" evidence="3">
    <location>
        <begin position="372"/>
        <end position="405"/>
    </location>
</feature>
<dbReference type="PROSITE" id="PS50005">
    <property type="entry name" value="TPR"/>
    <property type="match status" value="3"/>
</dbReference>
<dbReference type="Pfam" id="PF13181">
    <property type="entry name" value="TPR_8"/>
    <property type="match status" value="1"/>
</dbReference>
<comment type="caution">
    <text evidence="5">The sequence shown here is derived from an EMBL/GenBank/DDBJ whole genome shotgun (WGS) entry which is preliminary data.</text>
</comment>
<dbReference type="Pfam" id="PF13432">
    <property type="entry name" value="TPR_16"/>
    <property type="match status" value="3"/>
</dbReference>
<reference evidence="5" key="2">
    <citation type="submission" date="2020-09" db="EMBL/GenBank/DDBJ databases">
        <authorList>
            <person name="Sun Q."/>
            <person name="Zhou Y."/>
        </authorList>
    </citation>
    <scope>NUCLEOTIDE SEQUENCE</scope>
    <source>
        <strain evidence="5">CGMCC 1.7081</strain>
    </source>
</reference>
<evidence type="ECO:0000256" key="3">
    <source>
        <dbReference type="PROSITE-ProRule" id="PRU00339"/>
    </source>
</evidence>
<keyword evidence="4" id="KW-0732">Signal</keyword>
<accession>A0A8J3H7V5</accession>
<dbReference type="SUPFAM" id="SSF48452">
    <property type="entry name" value="TPR-like"/>
    <property type="match status" value="2"/>
</dbReference>
<dbReference type="Pfam" id="PF07719">
    <property type="entry name" value="TPR_2"/>
    <property type="match status" value="1"/>
</dbReference>
<evidence type="ECO:0000313" key="6">
    <source>
        <dbReference type="Proteomes" id="UP000611500"/>
    </source>
</evidence>
<dbReference type="InterPro" id="IPR013105">
    <property type="entry name" value="TPR_2"/>
</dbReference>
<keyword evidence="6" id="KW-1185">Reference proteome</keyword>
<dbReference type="Proteomes" id="UP000611500">
    <property type="component" value="Unassembled WGS sequence"/>
</dbReference>
<dbReference type="InterPro" id="IPR019734">
    <property type="entry name" value="TPR_rpt"/>
</dbReference>
<organism evidence="5 6">
    <name type="scientific">Pseudodonghicola xiamenensis</name>
    <dbReference type="NCBI Taxonomy" id="337702"/>
    <lineage>
        <taxon>Bacteria</taxon>
        <taxon>Pseudomonadati</taxon>
        <taxon>Pseudomonadota</taxon>
        <taxon>Alphaproteobacteria</taxon>
        <taxon>Rhodobacterales</taxon>
        <taxon>Paracoccaceae</taxon>
        <taxon>Pseudodonghicola</taxon>
    </lineage>
</organism>
<keyword evidence="1" id="KW-0677">Repeat</keyword>
<dbReference type="SMART" id="SM00028">
    <property type="entry name" value="TPR"/>
    <property type="match status" value="6"/>
</dbReference>
<evidence type="ECO:0000256" key="4">
    <source>
        <dbReference type="SAM" id="SignalP"/>
    </source>
</evidence>
<evidence type="ECO:0000256" key="2">
    <source>
        <dbReference type="ARBA" id="ARBA00022803"/>
    </source>
</evidence>
<dbReference type="PANTHER" id="PTHR12558:SF13">
    <property type="entry name" value="CELL DIVISION CYCLE PROTEIN 27 HOMOLOG"/>
    <property type="match status" value="1"/>
</dbReference>
<evidence type="ECO:0008006" key="7">
    <source>
        <dbReference type="Google" id="ProtNLM"/>
    </source>
</evidence>
<sequence>MTSLFRCAATALLAVSVAFPAPIWAQTADTSPQKPIVEVGAGAYLAGRHALFDSDFSASAGYFARALAEDPDNPGLMESLVLSQLALGRVDLALPVAQRMTAMGLQSQAARMAIAADRIMREDFMPLTTADGDKDGIGPLIDGLLAAWAYMGTGSVSKALERFDALAEEKGLRGFALYQKALALALVGDFESAEAIFANDRTGLSGLSRRAVIARVEILSQLGRDDDALEIIADAFGTGLDPALSALAERLTAGETVPFDHVTSIRDGMAEVFFTIGAALRGEGSEDYALIYARIATYLRPGHVDAVLLSADLLDKLGQYDLAVETYKQVPIGSPDRHAAELGRAEALRRGGKSEAAIEVLERLARDYPALPMVNSALGDLLRQQEDYQGAVAAYDKALEYTEEGAPGEWFLLYARGIARERLKQWDKAEADFRHALRLNPDQPQVLNYLGYSMVERQTNLDEALAMIERAVAAQPDSGYIVDSLGWVLYRMGRYDEAVEHMEHAVELMAVDPVVNDHLGDVYWAVGRTREAEFQWRRALSFIKPDDTDGEADPARIRRKLEVGLDVVLQEEGAPALHDPHGD</sequence>
<feature type="signal peptide" evidence="4">
    <location>
        <begin position="1"/>
        <end position="25"/>
    </location>
</feature>
<feature type="repeat" description="TPR" evidence="3">
    <location>
        <begin position="479"/>
        <end position="512"/>
    </location>
</feature>
<keyword evidence="2 3" id="KW-0802">TPR repeat</keyword>
<protein>
    <recommendedName>
        <fullName evidence="7">Tetratricopeptide repeat-containing protein</fullName>
    </recommendedName>
</protein>
<dbReference type="EMBL" id="BNAP01000005">
    <property type="protein sequence ID" value="GHG88916.1"/>
    <property type="molecule type" value="Genomic_DNA"/>
</dbReference>
<evidence type="ECO:0000256" key="1">
    <source>
        <dbReference type="ARBA" id="ARBA00022737"/>
    </source>
</evidence>
<dbReference type="InterPro" id="IPR011990">
    <property type="entry name" value="TPR-like_helical_dom_sf"/>
</dbReference>
<evidence type="ECO:0000313" key="5">
    <source>
        <dbReference type="EMBL" id="GHG88916.1"/>
    </source>
</evidence>
<dbReference type="Gene3D" id="1.25.40.10">
    <property type="entry name" value="Tetratricopeptide repeat domain"/>
    <property type="match status" value="3"/>
</dbReference>
<feature type="chain" id="PRO_5035191431" description="Tetratricopeptide repeat-containing protein" evidence="4">
    <location>
        <begin position="26"/>
        <end position="583"/>
    </location>
</feature>